<protein>
    <submittedName>
        <fullName evidence="1">Uncharacterized protein</fullName>
    </submittedName>
</protein>
<dbReference type="RefSeq" id="WP_106309460.1">
    <property type="nucleotide sequence ID" value="NZ_PVWO01000344.1"/>
</dbReference>
<dbReference type="EMBL" id="PVWO01000344">
    <property type="protein sequence ID" value="PSB51867.1"/>
    <property type="molecule type" value="Genomic_DNA"/>
</dbReference>
<name>A0A2T1G3N3_9CYAN</name>
<evidence type="ECO:0000313" key="1">
    <source>
        <dbReference type="EMBL" id="PSB51867.1"/>
    </source>
</evidence>
<organism evidence="1 2">
    <name type="scientific">Chamaesiphon polymorphus CCALA 037</name>
    <dbReference type="NCBI Taxonomy" id="2107692"/>
    <lineage>
        <taxon>Bacteria</taxon>
        <taxon>Bacillati</taxon>
        <taxon>Cyanobacteriota</taxon>
        <taxon>Cyanophyceae</taxon>
        <taxon>Gomontiellales</taxon>
        <taxon>Chamaesiphonaceae</taxon>
        <taxon>Chamaesiphon</taxon>
    </lineage>
</organism>
<dbReference type="Proteomes" id="UP000238937">
    <property type="component" value="Unassembled WGS sequence"/>
</dbReference>
<gene>
    <name evidence="1" type="ORF">C7B77_21085</name>
</gene>
<reference evidence="1 2" key="1">
    <citation type="submission" date="2018-03" db="EMBL/GenBank/DDBJ databases">
        <title>The ancient ancestry and fast evolution of plastids.</title>
        <authorList>
            <person name="Moore K.R."/>
            <person name="Magnabosco C."/>
            <person name="Momper L."/>
            <person name="Gold D.A."/>
            <person name="Bosak T."/>
            <person name="Fournier G.P."/>
        </authorList>
    </citation>
    <scope>NUCLEOTIDE SEQUENCE [LARGE SCALE GENOMIC DNA]</scope>
    <source>
        <strain evidence="1 2">CCALA 037</strain>
    </source>
</reference>
<accession>A0A2T1G3N3</accession>
<sequence length="129" mass="14714">MEEWQNEIAAAFKDLTALFDEFGRELTEFVEEVATEAQEILTLQWDELKEVLTEMWQDIELEFEEPSVMNWDMPVYTKPMPDPATHPACVGCINYNGTVYGGNLLVCGIYPYGCNSDTCADWEGDNDLN</sequence>
<evidence type="ECO:0000313" key="2">
    <source>
        <dbReference type="Proteomes" id="UP000238937"/>
    </source>
</evidence>
<dbReference type="AlphaFoldDB" id="A0A2T1G3N3"/>
<keyword evidence="2" id="KW-1185">Reference proteome</keyword>
<comment type="caution">
    <text evidence="1">The sequence shown here is derived from an EMBL/GenBank/DDBJ whole genome shotgun (WGS) entry which is preliminary data.</text>
</comment>
<proteinExistence type="predicted"/>
<dbReference type="OrthoDB" id="511993at2"/>